<feature type="transmembrane region" description="Helical" evidence="8">
    <location>
        <begin position="107"/>
        <end position="129"/>
    </location>
</feature>
<dbReference type="Pfam" id="PF09594">
    <property type="entry name" value="GT87"/>
    <property type="match status" value="1"/>
</dbReference>
<dbReference type="EMBL" id="JAAEDL010000003">
    <property type="protein sequence ID" value="MBR0679626.1"/>
    <property type="molecule type" value="Genomic_DNA"/>
</dbReference>
<organism evidence="9 10">
    <name type="scientific">Neoroseomonas eburnea</name>
    <dbReference type="NCBI Taxonomy" id="1346889"/>
    <lineage>
        <taxon>Bacteria</taxon>
        <taxon>Pseudomonadati</taxon>
        <taxon>Pseudomonadota</taxon>
        <taxon>Alphaproteobacteria</taxon>
        <taxon>Acetobacterales</taxon>
        <taxon>Acetobacteraceae</taxon>
        <taxon>Neoroseomonas</taxon>
    </lineage>
</organism>
<feature type="transmembrane region" description="Helical" evidence="8">
    <location>
        <begin position="259"/>
        <end position="292"/>
    </location>
</feature>
<keyword evidence="3" id="KW-0808">Transferase</keyword>
<keyword evidence="5 8" id="KW-1133">Transmembrane helix</keyword>
<gene>
    <name evidence="9" type="ORF">GXW74_03955</name>
</gene>
<feature type="transmembrane region" description="Helical" evidence="8">
    <location>
        <begin position="209"/>
        <end position="228"/>
    </location>
</feature>
<feature type="transmembrane region" description="Helical" evidence="8">
    <location>
        <begin position="352"/>
        <end position="382"/>
    </location>
</feature>
<keyword evidence="10" id="KW-1185">Reference proteome</keyword>
<proteinExistence type="inferred from homology"/>
<evidence type="ECO:0000256" key="3">
    <source>
        <dbReference type="ARBA" id="ARBA00022679"/>
    </source>
</evidence>
<comment type="similarity">
    <text evidence="7">Belongs to the glycosyltransferase 87 family.</text>
</comment>
<dbReference type="AlphaFoldDB" id="A0A9X9X7E0"/>
<evidence type="ECO:0000256" key="5">
    <source>
        <dbReference type="ARBA" id="ARBA00022989"/>
    </source>
</evidence>
<comment type="subcellular location">
    <subcellularLocation>
        <location evidence="1">Cell membrane</location>
        <topology evidence="1">Multi-pass membrane protein</topology>
    </subcellularLocation>
</comment>
<evidence type="ECO:0000313" key="10">
    <source>
        <dbReference type="Proteomes" id="UP001138709"/>
    </source>
</evidence>
<evidence type="ECO:0000256" key="7">
    <source>
        <dbReference type="ARBA" id="ARBA00024033"/>
    </source>
</evidence>
<dbReference type="RefSeq" id="WP_211844991.1">
    <property type="nucleotide sequence ID" value="NZ_JAAEDL010000003.1"/>
</dbReference>
<keyword evidence="4 8" id="KW-0812">Transmembrane</keyword>
<dbReference type="Proteomes" id="UP001138709">
    <property type="component" value="Unassembled WGS sequence"/>
</dbReference>
<dbReference type="GO" id="GO:0005886">
    <property type="term" value="C:plasma membrane"/>
    <property type="evidence" value="ECO:0007669"/>
    <property type="project" value="UniProtKB-SubCell"/>
</dbReference>
<keyword evidence="2" id="KW-1003">Cell membrane</keyword>
<evidence type="ECO:0000256" key="2">
    <source>
        <dbReference type="ARBA" id="ARBA00022475"/>
    </source>
</evidence>
<dbReference type="InterPro" id="IPR018584">
    <property type="entry name" value="GT87"/>
</dbReference>
<accession>A0A9X9X7E0</accession>
<evidence type="ECO:0000256" key="6">
    <source>
        <dbReference type="ARBA" id="ARBA00023136"/>
    </source>
</evidence>
<feature type="transmembrane region" description="Helical" evidence="8">
    <location>
        <begin position="304"/>
        <end position="332"/>
    </location>
</feature>
<keyword evidence="6 8" id="KW-0472">Membrane</keyword>
<reference evidence="9" key="1">
    <citation type="submission" date="2020-01" db="EMBL/GenBank/DDBJ databases">
        <authorList>
            <person name="Rat A."/>
        </authorList>
    </citation>
    <scope>NUCLEOTIDE SEQUENCE</scope>
    <source>
        <strain evidence="9">LMG 31228</strain>
    </source>
</reference>
<evidence type="ECO:0000256" key="8">
    <source>
        <dbReference type="SAM" id="Phobius"/>
    </source>
</evidence>
<name>A0A9X9X7E0_9PROT</name>
<sequence length="388" mass="40223">MIAWLRDAAWMTPERTRLYGLAGALLSLLLAAGFLRTVLGWDGSVPGDVDFIAFYTAARLALEGAGAGVWNTGLQIAMREALLGAPTRVYTFLHPPSFLLLVLPFGLLPYFAAMASWVATTGIAFLAVLRAWGAGRAVLVAALLSPASIINAAHGQTGYLTAALLGLAGLGIGARPWLAGLAFALLATKPQLGVLVLPALLAARRWPEIGWGAGFLGLFAVVSLASFGPEAWRDFLALALAYQDVVRGGALEPWKLQSVAAFATTAGLGGMTAAMLQAVVAVAVVVAVMAVLRRRPGGRAEAAAIAAGLPLVTPYILMYDLVILLVPMAWVLAEARRTGFLPWEKTVLLLALLVPGLALAAGLGAGVSVTAPVAAALLAVVLRRIRAG</sequence>
<comment type="caution">
    <text evidence="9">The sequence shown here is derived from an EMBL/GenBank/DDBJ whole genome shotgun (WGS) entry which is preliminary data.</text>
</comment>
<evidence type="ECO:0000256" key="1">
    <source>
        <dbReference type="ARBA" id="ARBA00004651"/>
    </source>
</evidence>
<evidence type="ECO:0000313" key="9">
    <source>
        <dbReference type="EMBL" id="MBR0679626.1"/>
    </source>
</evidence>
<protein>
    <submittedName>
        <fullName evidence="9">DUF2029 domain-containing protein</fullName>
    </submittedName>
</protein>
<dbReference type="GO" id="GO:0016758">
    <property type="term" value="F:hexosyltransferase activity"/>
    <property type="evidence" value="ECO:0007669"/>
    <property type="project" value="InterPro"/>
</dbReference>
<evidence type="ECO:0000256" key="4">
    <source>
        <dbReference type="ARBA" id="ARBA00022692"/>
    </source>
</evidence>
<feature type="transmembrane region" description="Helical" evidence="8">
    <location>
        <begin position="136"/>
        <end position="153"/>
    </location>
</feature>
<reference evidence="9" key="2">
    <citation type="journal article" date="2021" name="Syst. Appl. Microbiol.">
        <title>Roseomonas hellenica sp. nov., isolated from roots of wild-growing Alkanna tinctoria.</title>
        <authorList>
            <person name="Rat A."/>
            <person name="Naranjo H.D."/>
            <person name="Lebbe L."/>
            <person name="Cnockaert M."/>
            <person name="Krigas N."/>
            <person name="Grigoriadou K."/>
            <person name="Maloupa E."/>
            <person name="Willems A."/>
        </authorList>
    </citation>
    <scope>NUCLEOTIDE SEQUENCE</scope>
    <source>
        <strain evidence="9">LMG 31228</strain>
    </source>
</reference>